<keyword evidence="3" id="KW-1185">Reference proteome</keyword>
<feature type="region of interest" description="Disordered" evidence="1">
    <location>
        <begin position="1"/>
        <end position="26"/>
    </location>
</feature>
<proteinExistence type="predicted"/>
<feature type="compositionally biased region" description="Polar residues" evidence="1">
    <location>
        <begin position="16"/>
        <end position="25"/>
    </location>
</feature>
<evidence type="ECO:0000313" key="2">
    <source>
        <dbReference type="EMBL" id="GAC97712.1"/>
    </source>
</evidence>
<name>R9P8X3_PSEHS</name>
<dbReference type="HOGENOM" id="CLU_1982542_0_0_1"/>
<feature type="region of interest" description="Disordered" evidence="1">
    <location>
        <begin position="70"/>
        <end position="94"/>
    </location>
</feature>
<dbReference type="AlphaFoldDB" id="R9P8X3"/>
<accession>R9P8X3</accession>
<dbReference type="Proteomes" id="UP000014071">
    <property type="component" value="Unassembled WGS sequence"/>
</dbReference>
<dbReference type="RefSeq" id="XP_012191299.1">
    <property type="nucleotide sequence ID" value="XM_012335909.1"/>
</dbReference>
<evidence type="ECO:0000313" key="3">
    <source>
        <dbReference type="Proteomes" id="UP000014071"/>
    </source>
</evidence>
<feature type="compositionally biased region" description="Basic and acidic residues" evidence="1">
    <location>
        <begin position="75"/>
        <end position="88"/>
    </location>
</feature>
<evidence type="ECO:0000256" key="1">
    <source>
        <dbReference type="SAM" id="MobiDB-lite"/>
    </source>
</evidence>
<sequence length="126" mass="13675">MLKASTGHCTDRRKQQAPSSLSDQGDVSFPPLALNLASVISVVDRNASVPRAVYFSAQLKLSVRIDPIVQSRRTSSREQARNRKERSSRVSKLAAADFPSASAECSMGTNPANVAARCCGRKRRLT</sequence>
<reference evidence="3" key="1">
    <citation type="journal article" date="2013" name="Genome Announc.">
        <title>Draft genome sequence of the basidiomycetous yeast-like fungus Pseudozyma hubeiensis SY62, which produces an abundant amount of the biosurfactant mannosylerythritol lipids.</title>
        <authorList>
            <person name="Konishi M."/>
            <person name="Hatada Y."/>
            <person name="Horiuchi J."/>
        </authorList>
    </citation>
    <scope>NUCLEOTIDE SEQUENCE [LARGE SCALE GENOMIC DNA]</scope>
    <source>
        <strain evidence="3">SY62</strain>
    </source>
</reference>
<dbReference type="EMBL" id="DF238811">
    <property type="protein sequence ID" value="GAC97712.1"/>
    <property type="molecule type" value="Genomic_DNA"/>
</dbReference>
<dbReference type="GeneID" id="24110578"/>
<gene>
    <name evidence="2" type="ORF">PHSY_005299</name>
</gene>
<protein>
    <submittedName>
        <fullName evidence="2">Uncharacterized protein</fullName>
    </submittedName>
</protein>
<organism evidence="2 3">
    <name type="scientific">Pseudozyma hubeiensis (strain SY62)</name>
    <name type="common">Yeast</name>
    <dbReference type="NCBI Taxonomy" id="1305764"/>
    <lineage>
        <taxon>Eukaryota</taxon>
        <taxon>Fungi</taxon>
        <taxon>Dikarya</taxon>
        <taxon>Basidiomycota</taxon>
        <taxon>Ustilaginomycotina</taxon>
        <taxon>Ustilaginomycetes</taxon>
        <taxon>Ustilaginales</taxon>
        <taxon>Ustilaginaceae</taxon>
        <taxon>Pseudozyma</taxon>
    </lineage>
</organism>